<dbReference type="OrthoDB" id="10614168at2759"/>
<proteinExistence type="predicted"/>
<dbReference type="RefSeq" id="XP_001328941.1">
    <property type="nucleotide sequence ID" value="XM_001328906.1"/>
</dbReference>
<accession>A2DSD9</accession>
<keyword evidence="4" id="KW-1185">Reference proteome</keyword>
<dbReference type="FunFam" id="1.10.472.80:FF:000088">
    <property type="entry name" value="Uncharacterized protein"/>
    <property type="match status" value="1"/>
</dbReference>
<sequence length="356" mass="41432">METPSSEVLKSVEKEISKLLEPFDSMEAVDKFLEEESLKKDPITRFLAYLLKTQVISIDQKKNAKQLVDLIPEYIKTTKEYFGEDFESPLLKIAKRDRPTVEADIKRSYFLFVNSCKHYDVKDYKKYPDGKTIPSRALATLAISDDKLSYTQGYDRYFFISYALSLKFCEKVGLDFIFAEALAYYLTKPLIINASFNDLLENPGTYEGFSLLDEQIKKYCPNTYKVLSKGHLSAFNYAMRWRLLFFSDEHEIDGALLIWDYFLLHMDDTDQFFGYIGAAHVHQVEVDDDFTAVEKLQKFRDWDECKIIQDTKLMAAGKRLRSRNSGRRIFMLVSIIVLLSAAAYVYTKRFDIVSKF</sequence>
<reference evidence="3" key="1">
    <citation type="submission" date="2006-10" db="EMBL/GenBank/DDBJ databases">
        <authorList>
            <person name="Amadeo P."/>
            <person name="Zhao Q."/>
            <person name="Wortman J."/>
            <person name="Fraser-Liggett C."/>
            <person name="Carlton J."/>
        </authorList>
    </citation>
    <scope>NUCLEOTIDE SEQUENCE</scope>
    <source>
        <strain evidence="3">G3</strain>
    </source>
</reference>
<keyword evidence="1" id="KW-0472">Membrane</keyword>
<protein>
    <recommendedName>
        <fullName evidence="2">Rab-GAP TBC domain-containing protein</fullName>
    </recommendedName>
</protein>
<dbReference type="Pfam" id="PF00566">
    <property type="entry name" value="RabGAP-TBC"/>
    <property type="match status" value="1"/>
</dbReference>
<dbReference type="PROSITE" id="PS50086">
    <property type="entry name" value="TBC_RABGAP"/>
    <property type="match status" value="1"/>
</dbReference>
<reference evidence="3" key="2">
    <citation type="journal article" date="2007" name="Science">
        <title>Draft genome sequence of the sexually transmitted pathogen Trichomonas vaginalis.</title>
        <authorList>
            <person name="Carlton J.M."/>
            <person name="Hirt R.P."/>
            <person name="Silva J.C."/>
            <person name="Delcher A.L."/>
            <person name="Schatz M."/>
            <person name="Zhao Q."/>
            <person name="Wortman J.R."/>
            <person name="Bidwell S.L."/>
            <person name="Alsmark U.C.M."/>
            <person name="Besteiro S."/>
            <person name="Sicheritz-Ponten T."/>
            <person name="Noel C.J."/>
            <person name="Dacks J.B."/>
            <person name="Foster P.G."/>
            <person name="Simillion C."/>
            <person name="Van de Peer Y."/>
            <person name="Miranda-Saavedra D."/>
            <person name="Barton G.J."/>
            <person name="Westrop G.D."/>
            <person name="Mueller S."/>
            <person name="Dessi D."/>
            <person name="Fiori P.L."/>
            <person name="Ren Q."/>
            <person name="Paulsen I."/>
            <person name="Zhang H."/>
            <person name="Bastida-Corcuera F.D."/>
            <person name="Simoes-Barbosa A."/>
            <person name="Brown M.T."/>
            <person name="Hayes R.D."/>
            <person name="Mukherjee M."/>
            <person name="Okumura C.Y."/>
            <person name="Schneider R."/>
            <person name="Smith A.J."/>
            <person name="Vanacova S."/>
            <person name="Villalvazo M."/>
            <person name="Haas B.J."/>
            <person name="Pertea M."/>
            <person name="Feldblyum T.V."/>
            <person name="Utterback T.R."/>
            <person name="Shu C.L."/>
            <person name="Osoegawa K."/>
            <person name="de Jong P.J."/>
            <person name="Hrdy I."/>
            <person name="Horvathova L."/>
            <person name="Zubacova Z."/>
            <person name="Dolezal P."/>
            <person name="Malik S.B."/>
            <person name="Logsdon J.M. Jr."/>
            <person name="Henze K."/>
            <person name="Gupta A."/>
            <person name="Wang C.C."/>
            <person name="Dunne R.L."/>
            <person name="Upcroft J.A."/>
            <person name="Upcroft P."/>
            <person name="White O."/>
            <person name="Salzberg S.L."/>
            <person name="Tang P."/>
            <person name="Chiu C.-H."/>
            <person name="Lee Y.-S."/>
            <person name="Embley T.M."/>
            <person name="Coombs G.H."/>
            <person name="Mottram J.C."/>
            <person name="Tachezy J."/>
            <person name="Fraser-Liggett C.M."/>
            <person name="Johnson P.J."/>
        </authorList>
    </citation>
    <scope>NUCLEOTIDE SEQUENCE [LARGE SCALE GENOMIC DNA]</scope>
    <source>
        <strain evidence="3">G3</strain>
    </source>
</reference>
<keyword evidence="1" id="KW-1133">Transmembrane helix</keyword>
<dbReference type="EMBL" id="DS113239">
    <property type="protein sequence ID" value="EAY16718.1"/>
    <property type="molecule type" value="Genomic_DNA"/>
</dbReference>
<feature type="transmembrane region" description="Helical" evidence="1">
    <location>
        <begin position="329"/>
        <end position="347"/>
    </location>
</feature>
<evidence type="ECO:0000259" key="2">
    <source>
        <dbReference type="PROSITE" id="PS50086"/>
    </source>
</evidence>
<dbReference type="InterPro" id="IPR035969">
    <property type="entry name" value="Rab-GAP_TBC_sf"/>
</dbReference>
<name>A2DSD9_TRIV3</name>
<evidence type="ECO:0000313" key="4">
    <source>
        <dbReference type="Proteomes" id="UP000001542"/>
    </source>
</evidence>
<dbReference type="SMR" id="A2DSD9"/>
<dbReference type="KEGG" id="tva:4774729"/>
<gene>
    <name evidence="3" type="ORF">TVAG_067230</name>
</gene>
<dbReference type="VEuPathDB" id="TrichDB:TVAGG3_0079640"/>
<evidence type="ECO:0000256" key="1">
    <source>
        <dbReference type="SAM" id="Phobius"/>
    </source>
</evidence>
<feature type="domain" description="Rab-GAP TBC" evidence="2">
    <location>
        <begin position="1"/>
        <end position="266"/>
    </location>
</feature>
<dbReference type="Gene3D" id="1.10.472.80">
    <property type="entry name" value="Ypt/Rab-GAP domain of gyp1p, domain 3"/>
    <property type="match status" value="1"/>
</dbReference>
<dbReference type="SUPFAM" id="SSF47923">
    <property type="entry name" value="Ypt/Rab-GAP domain of gyp1p"/>
    <property type="match status" value="1"/>
</dbReference>
<dbReference type="GO" id="GO:0005096">
    <property type="term" value="F:GTPase activator activity"/>
    <property type="evidence" value="ECO:0000318"/>
    <property type="project" value="GO_Central"/>
</dbReference>
<dbReference type="InParanoid" id="A2DSD9"/>
<keyword evidence="1" id="KW-0812">Transmembrane</keyword>
<dbReference type="Proteomes" id="UP000001542">
    <property type="component" value="Unassembled WGS sequence"/>
</dbReference>
<organism evidence="3 4">
    <name type="scientific">Trichomonas vaginalis (strain ATCC PRA-98 / G3)</name>
    <dbReference type="NCBI Taxonomy" id="412133"/>
    <lineage>
        <taxon>Eukaryota</taxon>
        <taxon>Metamonada</taxon>
        <taxon>Parabasalia</taxon>
        <taxon>Trichomonadida</taxon>
        <taxon>Trichomonadidae</taxon>
        <taxon>Trichomonas</taxon>
    </lineage>
</organism>
<dbReference type="AlphaFoldDB" id="A2DSD9"/>
<dbReference type="InterPro" id="IPR000195">
    <property type="entry name" value="Rab-GAP-TBC_dom"/>
</dbReference>
<dbReference type="VEuPathDB" id="TrichDB:TVAG_067230"/>
<evidence type="ECO:0000313" key="3">
    <source>
        <dbReference type="EMBL" id="EAY16718.1"/>
    </source>
</evidence>